<name>A0A7S4R5P0_9DINO</name>
<dbReference type="AlphaFoldDB" id="A0A7S4R5P0"/>
<dbReference type="Gene3D" id="1.25.10.10">
    <property type="entry name" value="Leucine-rich Repeat Variant"/>
    <property type="match status" value="1"/>
</dbReference>
<sequence>MGKKPAAGKAKAKASSKKAEPEPEEEQPTPEQLEAKRLWQQRREASKWAQAQLAAVREQVAAAKKAKLDWLEAAHEFHEIRLIKLAKRLEEKTLDAVPQELRDGVEAYLSQCAGGPATEKEGFDERRGAWDALDQDSAAYVRKPESPEAAAAAEALKAEQAAEAVTKAMVAHAASPAFQEAGLIRLGGLFGQAREGAELPGLTCEATMPAIGAAMRGHLADPGVQRAGCAALRGLAMAPGQLPLLRDAGGIEVVVTALNAHYKDKEVALAANGAFWAMAQSAGKNSPEIATMRAAGVEEALLKVMTHHAWDQTLCGKVRVTLPFIQED</sequence>
<evidence type="ECO:0000313" key="2">
    <source>
        <dbReference type="EMBL" id="CAE4604223.1"/>
    </source>
</evidence>
<evidence type="ECO:0000256" key="1">
    <source>
        <dbReference type="SAM" id="MobiDB-lite"/>
    </source>
</evidence>
<dbReference type="InterPro" id="IPR011989">
    <property type="entry name" value="ARM-like"/>
</dbReference>
<protein>
    <submittedName>
        <fullName evidence="2">Uncharacterized protein</fullName>
    </submittedName>
</protein>
<accession>A0A7S4R5P0</accession>
<proteinExistence type="predicted"/>
<dbReference type="SUPFAM" id="SSF48371">
    <property type="entry name" value="ARM repeat"/>
    <property type="match status" value="1"/>
</dbReference>
<gene>
    <name evidence="2" type="ORF">AMON00008_LOCUS30557</name>
</gene>
<reference evidence="2" key="1">
    <citation type="submission" date="2021-01" db="EMBL/GenBank/DDBJ databases">
        <authorList>
            <person name="Corre E."/>
            <person name="Pelletier E."/>
            <person name="Niang G."/>
            <person name="Scheremetjew M."/>
            <person name="Finn R."/>
            <person name="Kale V."/>
            <person name="Holt S."/>
            <person name="Cochrane G."/>
            <person name="Meng A."/>
            <person name="Brown T."/>
            <person name="Cohen L."/>
        </authorList>
    </citation>
    <scope>NUCLEOTIDE SEQUENCE</scope>
    <source>
        <strain evidence="2">CCMP3105</strain>
    </source>
</reference>
<dbReference type="InterPro" id="IPR016024">
    <property type="entry name" value="ARM-type_fold"/>
</dbReference>
<organism evidence="2">
    <name type="scientific">Alexandrium monilatum</name>
    <dbReference type="NCBI Taxonomy" id="311494"/>
    <lineage>
        <taxon>Eukaryota</taxon>
        <taxon>Sar</taxon>
        <taxon>Alveolata</taxon>
        <taxon>Dinophyceae</taxon>
        <taxon>Gonyaulacales</taxon>
        <taxon>Pyrocystaceae</taxon>
        <taxon>Alexandrium</taxon>
    </lineage>
</organism>
<dbReference type="EMBL" id="HBNR01043924">
    <property type="protein sequence ID" value="CAE4604223.1"/>
    <property type="molecule type" value="Transcribed_RNA"/>
</dbReference>
<feature type="region of interest" description="Disordered" evidence="1">
    <location>
        <begin position="1"/>
        <end position="41"/>
    </location>
</feature>